<accession>A0A1G9EAP9</accession>
<dbReference type="AlphaFoldDB" id="A0A1G9EAP9"/>
<organism evidence="2 3">
    <name type="scientific">Nonomuraea maritima</name>
    <dbReference type="NCBI Taxonomy" id="683260"/>
    <lineage>
        <taxon>Bacteria</taxon>
        <taxon>Bacillati</taxon>
        <taxon>Actinomycetota</taxon>
        <taxon>Actinomycetes</taxon>
        <taxon>Streptosporangiales</taxon>
        <taxon>Streptosporangiaceae</taxon>
        <taxon>Nonomuraea</taxon>
    </lineage>
</organism>
<proteinExistence type="predicted"/>
<sequence length="149" mass="16819">MRKIGKLLVGTVLAGAIATGIAASPASAATATTAGATTVASTASQSYSPSWTYFNTGGNDGRIGYRWGRQGGKYWLDFKLWDRDQHDRGFTYFDVYYKRDGRWYHYNRFSTKSFSSKRIVFGHDVEDFRIRGGYGWNGNYGWGGYHYSR</sequence>
<dbReference type="EMBL" id="FNFB01000010">
    <property type="protein sequence ID" value="SDK73230.1"/>
    <property type="molecule type" value="Genomic_DNA"/>
</dbReference>
<protein>
    <submittedName>
        <fullName evidence="2">Uncharacterized protein</fullName>
    </submittedName>
</protein>
<evidence type="ECO:0000313" key="2">
    <source>
        <dbReference type="EMBL" id="SDK73230.1"/>
    </source>
</evidence>
<gene>
    <name evidence="2" type="ORF">SAMN05421874_110204</name>
</gene>
<feature type="signal peptide" evidence="1">
    <location>
        <begin position="1"/>
        <end position="28"/>
    </location>
</feature>
<dbReference type="RefSeq" id="WP_090766638.1">
    <property type="nucleotide sequence ID" value="NZ_FNFB01000010.1"/>
</dbReference>
<keyword evidence="1" id="KW-0732">Signal</keyword>
<evidence type="ECO:0000256" key="1">
    <source>
        <dbReference type="SAM" id="SignalP"/>
    </source>
</evidence>
<keyword evidence="3" id="KW-1185">Reference proteome</keyword>
<evidence type="ECO:0000313" key="3">
    <source>
        <dbReference type="Proteomes" id="UP000198683"/>
    </source>
</evidence>
<reference evidence="2 3" key="1">
    <citation type="submission" date="2016-10" db="EMBL/GenBank/DDBJ databases">
        <authorList>
            <person name="de Groot N.N."/>
        </authorList>
    </citation>
    <scope>NUCLEOTIDE SEQUENCE [LARGE SCALE GENOMIC DNA]</scope>
    <source>
        <strain evidence="2 3">CGMCC 4.5681</strain>
    </source>
</reference>
<feature type="chain" id="PRO_5011730214" evidence="1">
    <location>
        <begin position="29"/>
        <end position="149"/>
    </location>
</feature>
<dbReference type="Proteomes" id="UP000198683">
    <property type="component" value="Unassembled WGS sequence"/>
</dbReference>
<dbReference type="OrthoDB" id="3539773at2"/>
<name>A0A1G9EAP9_9ACTN</name>